<proteinExistence type="inferred from homology"/>
<evidence type="ECO:0000256" key="2">
    <source>
        <dbReference type="ARBA" id="ARBA00012513"/>
    </source>
</evidence>
<feature type="domain" description="Protein kinase" evidence="16">
    <location>
        <begin position="36"/>
        <end position="354"/>
    </location>
</feature>
<dbReference type="Gene3D" id="1.10.510.10">
    <property type="entry name" value="Transferase(Phosphotransferase) domain 1"/>
    <property type="match status" value="1"/>
</dbReference>
<gene>
    <name evidence="17" type="ORF">RRF57_005928</name>
</gene>
<evidence type="ECO:0000256" key="4">
    <source>
        <dbReference type="ARBA" id="ARBA00022527"/>
    </source>
</evidence>
<comment type="catalytic activity">
    <reaction evidence="12">
        <text>L-threonyl-[protein] + ATP = O-phospho-L-threonyl-[protein] + ADP + H(+)</text>
        <dbReference type="Rhea" id="RHEA:46608"/>
        <dbReference type="Rhea" id="RHEA-COMP:11060"/>
        <dbReference type="Rhea" id="RHEA-COMP:11605"/>
        <dbReference type="ChEBI" id="CHEBI:15378"/>
        <dbReference type="ChEBI" id="CHEBI:30013"/>
        <dbReference type="ChEBI" id="CHEBI:30616"/>
        <dbReference type="ChEBI" id="CHEBI:61977"/>
        <dbReference type="ChEBI" id="CHEBI:456216"/>
        <dbReference type="EC" id="2.7.11.1"/>
    </reaction>
</comment>
<keyword evidence="3" id="KW-0813">Transport</keyword>
<dbReference type="CDD" id="cd00180">
    <property type="entry name" value="PKc"/>
    <property type="match status" value="1"/>
</dbReference>
<organism evidence="17 18">
    <name type="scientific">Xylaria bambusicola</name>
    <dbReference type="NCBI Taxonomy" id="326684"/>
    <lineage>
        <taxon>Eukaryota</taxon>
        <taxon>Fungi</taxon>
        <taxon>Dikarya</taxon>
        <taxon>Ascomycota</taxon>
        <taxon>Pezizomycotina</taxon>
        <taxon>Sordariomycetes</taxon>
        <taxon>Xylariomycetidae</taxon>
        <taxon>Xylariales</taxon>
        <taxon>Xylariaceae</taxon>
        <taxon>Xylaria</taxon>
    </lineage>
</organism>
<dbReference type="InterPro" id="IPR045269">
    <property type="entry name" value="Atg1-like"/>
</dbReference>
<dbReference type="InterPro" id="IPR017441">
    <property type="entry name" value="Protein_kinase_ATP_BS"/>
</dbReference>
<dbReference type="GO" id="GO:0015031">
    <property type="term" value="P:protein transport"/>
    <property type="evidence" value="ECO:0007669"/>
    <property type="project" value="UniProtKB-KW"/>
</dbReference>
<evidence type="ECO:0000256" key="1">
    <source>
        <dbReference type="ARBA" id="ARBA00004623"/>
    </source>
</evidence>
<dbReference type="SMART" id="SM00220">
    <property type="entry name" value="S_TKc"/>
    <property type="match status" value="1"/>
</dbReference>
<evidence type="ECO:0000256" key="9">
    <source>
        <dbReference type="ARBA" id="ARBA00022927"/>
    </source>
</evidence>
<dbReference type="InterPro" id="IPR011009">
    <property type="entry name" value="Kinase-like_dom_sf"/>
</dbReference>
<dbReference type="PANTHER" id="PTHR24348:SF22">
    <property type="entry name" value="NON-SPECIFIC SERINE_THREONINE PROTEIN KINASE"/>
    <property type="match status" value="1"/>
</dbReference>
<keyword evidence="6 14" id="KW-0547">Nucleotide-binding</keyword>
<keyword evidence="5" id="KW-0808">Transferase</keyword>
<evidence type="ECO:0000256" key="7">
    <source>
        <dbReference type="ARBA" id="ARBA00022777"/>
    </source>
</evidence>
<dbReference type="EMBL" id="JAWHQM010000015">
    <property type="protein sequence ID" value="KAK5630213.1"/>
    <property type="molecule type" value="Genomic_DNA"/>
</dbReference>
<name>A0AAN7UPJ3_9PEZI</name>
<comment type="catalytic activity">
    <reaction evidence="13">
        <text>L-seryl-[protein] + ATP = O-phospho-L-seryl-[protein] + ADP + H(+)</text>
        <dbReference type="Rhea" id="RHEA:17989"/>
        <dbReference type="Rhea" id="RHEA-COMP:9863"/>
        <dbReference type="Rhea" id="RHEA-COMP:11604"/>
        <dbReference type="ChEBI" id="CHEBI:15378"/>
        <dbReference type="ChEBI" id="CHEBI:29999"/>
        <dbReference type="ChEBI" id="CHEBI:30616"/>
        <dbReference type="ChEBI" id="CHEBI:83421"/>
        <dbReference type="ChEBI" id="CHEBI:456216"/>
        <dbReference type="EC" id="2.7.11.1"/>
    </reaction>
</comment>
<keyword evidence="8 14" id="KW-0067">ATP-binding</keyword>
<feature type="binding site" evidence="14">
    <location>
        <position position="65"/>
    </location>
    <ligand>
        <name>ATP</name>
        <dbReference type="ChEBI" id="CHEBI:30616"/>
    </ligand>
</feature>
<dbReference type="Gene3D" id="3.30.200.20">
    <property type="entry name" value="Phosphorylase Kinase, domain 1"/>
    <property type="match status" value="1"/>
</dbReference>
<evidence type="ECO:0000256" key="15">
    <source>
        <dbReference type="RuleBase" id="RU000304"/>
    </source>
</evidence>
<dbReference type="PANTHER" id="PTHR24348">
    <property type="entry name" value="SERINE/THREONINE-PROTEIN KINASE UNC-51-RELATED"/>
    <property type="match status" value="1"/>
</dbReference>
<evidence type="ECO:0000256" key="12">
    <source>
        <dbReference type="ARBA" id="ARBA00047899"/>
    </source>
</evidence>
<dbReference type="PROSITE" id="PS50011">
    <property type="entry name" value="PROTEIN_KINASE_DOM"/>
    <property type="match status" value="1"/>
</dbReference>
<dbReference type="InterPro" id="IPR008271">
    <property type="entry name" value="Ser/Thr_kinase_AS"/>
</dbReference>
<dbReference type="InterPro" id="IPR000719">
    <property type="entry name" value="Prot_kinase_dom"/>
</dbReference>
<evidence type="ECO:0000256" key="10">
    <source>
        <dbReference type="ARBA" id="ARBA00023006"/>
    </source>
</evidence>
<comment type="caution">
    <text evidence="17">The sequence shown here is derived from an EMBL/GenBank/DDBJ whole genome shotgun (WGS) entry which is preliminary data.</text>
</comment>
<dbReference type="PROSITE" id="PS00107">
    <property type="entry name" value="PROTEIN_KINASE_ATP"/>
    <property type="match status" value="1"/>
</dbReference>
<evidence type="ECO:0000256" key="13">
    <source>
        <dbReference type="ARBA" id="ARBA00048679"/>
    </source>
</evidence>
<dbReference type="EC" id="2.7.11.1" evidence="2"/>
<evidence type="ECO:0000313" key="17">
    <source>
        <dbReference type="EMBL" id="KAK5630213.1"/>
    </source>
</evidence>
<dbReference type="Pfam" id="PF00069">
    <property type="entry name" value="Pkinase"/>
    <property type="match status" value="1"/>
</dbReference>
<keyword evidence="10" id="KW-0072">Autophagy</keyword>
<evidence type="ECO:0000256" key="14">
    <source>
        <dbReference type="PROSITE-ProRule" id="PRU10141"/>
    </source>
</evidence>
<dbReference type="GO" id="GO:0005776">
    <property type="term" value="C:autophagosome"/>
    <property type="evidence" value="ECO:0007669"/>
    <property type="project" value="TreeGrafter"/>
</dbReference>
<evidence type="ECO:0000256" key="8">
    <source>
        <dbReference type="ARBA" id="ARBA00022840"/>
    </source>
</evidence>
<sequence>MSRSTDGEGYVLPKPGITPYKGDDIVAYTSNNPPPFEYVRHLGAGRFGEVTIVRGKKNRQLYACKTFKTGGKQADDLRQDLQDEFRKVRRMTASRYVVQAVSAYAIPHKGTFHLILEPVAIGGDLESFLKRYRDASSSPLVSPHTEHGNFKETTNTDRWDELNINPLQTLFNSFGGLAAGLYSLHRQNMRHRDIKPANCLIHKGRVLLSDFGFARLYEGAEKYAMESSGDPGIKNYRYRAPEVVRQLHRGKETDVFSLGCTFVEIFASLLGDQSRVDPWPEEPKGTQARRVKIVYYSKVIDAVSEALLAPVNPRTKYAPGVLKLAKIIGRMLVDDPAKRIKAEELTGQQLHELGDLQTWWA</sequence>
<comment type="similarity">
    <text evidence="15">Belongs to the protein kinase superfamily.</text>
</comment>
<dbReference type="GO" id="GO:0034045">
    <property type="term" value="C:phagophore assembly site membrane"/>
    <property type="evidence" value="ECO:0007669"/>
    <property type="project" value="UniProtKB-SubCell"/>
</dbReference>
<dbReference type="GO" id="GO:0005524">
    <property type="term" value="F:ATP binding"/>
    <property type="evidence" value="ECO:0007669"/>
    <property type="project" value="UniProtKB-UniRule"/>
</dbReference>
<keyword evidence="7" id="KW-0418">Kinase</keyword>
<comment type="subcellular location">
    <subcellularLocation>
        <location evidence="1">Preautophagosomal structure membrane</location>
        <topology evidence="1">Peripheral membrane protein</topology>
    </subcellularLocation>
</comment>
<dbReference type="SUPFAM" id="SSF56112">
    <property type="entry name" value="Protein kinase-like (PK-like)"/>
    <property type="match status" value="1"/>
</dbReference>
<evidence type="ECO:0000259" key="16">
    <source>
        <dbReference type="PROSITE" id="PS50011"/>
    </source>
</evidence>
<keyword evidence="9" id="KW-0653">Protein transport</keyword>
<dbReference type="GO" id="GO:0010506">
    <property type="term" value="P:regulation of autophagy"/>
    <property type="evidence" value="ECO:0007669"/>
    <property type="project" value="InterPro"/>
</dbReference>
<keyword evidence="18" id="KW-1185">Reference proteome</keyword>
<protein>
    <recommendedName>
        <fullName evidence="2">non-specific serine/threonine protein kinase</fullName>
        <ecNumber evidence="2">2.7.11.1</ecNumber>
    </recommendedName>
    <alternativeName>
        <fullName evidence="11">Autophagy-related protein 1</fullName>
    </alternativeName>
</protein>
<dbReference type="Proteomes" id="UP001305414">
    <property type="component" value="Unassembled WGS sequence"/>
</dbReference>
<evidence type="ECO:0000256" key="3">
    <source>
        <dbReference type="ARBA" id="ARBA00022448"/>
    </source>
</evidence>
<accession>A0AAN7UPJ3</accession>
<evidence type="ECO:0000256" key="6">
    <source>
        <dbReference type="ARBA" id="ARBA00022741"/>
    </source>
</evidence>
<keyword evidence="4 15" id="KW-0723">Serine/threonine-protein kinase</keyword>
<dbReference type="AlphaFoldDB" id="A0AAN7UPJ3"/>
<evidence type="ECO:0000313" key="18">
    <source>
        <dbReference type="Proteomes" id="UP001305414"/>
    </source>
</evidence>
<evidence type="ECO:0000256" key="11">
    <source>
        <dbReference type="ARBA" id="ARBA00030237"/>
    </source>
</evidence>
<dbReference type="GO" id="GO:0000045">
    <property type="term" value="P:autophagosome assembly"/>
    <property type="evidence" value="ECO:0007669"/>
    <property type="project" value="TreeGrafter"/>
</dbReference>
<dbReference type="GO" id="GO:0005829">
    <property type="term" value="C:cytosol"/>
    <property type="evidence" value="ECO:0007669"/>
    <property type="project" value="TreeGrafter"/>
</dbReference>
<dbReference type="PROSITE" id="PS00108">
    <property type="entry name" value="PROTEIN_KINASE_ST"/>
    <property type="match status" value="1"/>
</dbReference>
<dbReference type="GO" id="GO:0004674">
    <property type="term" value="F:protein serine/threonine kinase activity"/>
    <property type="evidence" value="ECO:0007669"/>
    <property type="project" value="UniProtKB-KW"/>
</dbReference>
<evidence type="ECO:0000256" key="5">
    <source>
        <dbReference type="ARBA" id="ARBA00022679"/>
    </source>
</evidence>
<reference evidence="17 18" key="1">
    <citation type="submission" date="2023-10" db="EMBL/GenBank/DDBJ databases">
        <title>Draft genome sequence of Xylaria bambusicola isolate GMP-LS, the root and basal stem rot pathogen of sugarcane in Indonesia.</title>
        <authorList>
            <person name="Selvaraj P."/>
            <person name="Muralishankar V."/>
            <person name="Muruganantham S."/>
            <person name="Sp S."/>
            <person name="Haryani S."/>
            <person name="Lau K.J.X."/>
            <person name="Naqvi N.I."/>
        </authorList>
    </citation>
    <scope>NUCLEOTIDE SEQUENCE [LARGE SCALE GENOMIC DNA]</scope>
    <source>
        <strain evidence="17">GMP-LS</strain>
    </source>
</reference>